<name>A0ABP9GK53_9FLAO</name>
<dbReference type="PANTHER" id="PTHR39324:SF1">
    <property type="entry name" value="CALCIUM DODECIN"/>
    <property type="match status" value="1"/>
</dbReference>
<sequence>MFQIILAVLLTINESSMSVLKVIEVLGSSTVSFEDAVKNVINEASKTVKNIKSVYVKDTQVTVNNNQIAEYRVNTKVCFGIMDT</sequence>
<evidence type="ECO:0008006" key="3">
    <source>
        <dbReference type="Google" id="ProtNLM"/>
    </source>
</evidence>
<protein>
    <recommendedName>
        <fullName evidence="3">Dodecin domain-containing protein</fullName>
    </recommendedName>
</protein>
<proteinExistence type="predicted"/>
<gene>
    <name evidence="1" type="ORF">GCM10023314_19450</name>
</gene>
<comment type="caution">
    <text evidence="1">The sequence shown here is derived from an EMBL/GenBank/DDBJ whole genome shotgun (WGS) entry which is preliminary data.</text>
</comment>
<dbReference type="SUPFAM" id="SSF89807">
    <property type="entry name" value="Dodecin-like"/>
    <property type="match status" value="1"/>
</dbReference>
<dbReference type="InterPro" id="IPR036694">
    <property type="entry name" value="Dodecin-like_sf"/>
</dbReference>
<dbReference type="Gene3D" id="3.30.1660.10">
    <property type="entry name" value="Flavin-binding protein dodecin"/>
    <property type="match status" value="1"/>
</dbReference>
<organism evidence="1 2">
    <name type="scientific">Algibacter agarivorans</name>
    <dbReference type="NCBI Taxonomy" id="1109741"/>
    <lineage>
        <taxon>Bacteria</taxon>
        <taxon>Pseudomonadati</taxon>
        <taxon>Bacteroidota</taxon>
        <taxon>Flavobacteriia</taxon>
        <taxon>Flavobacteriales</taxon>
        <taxon>Flavobacteriaceae</taxon>
        <taxon>Algibacter</taxon>
    </lineage>
</organism>
<reference evidence="2" key="1">
    <citation type="journal article" date="2019" name="Int. J. Syst. Evol. Microbiol.">
        <title>The Global Catalogue of Microorganisms (GCM) 10K type strain sequencing project: providing services to taxonomists for standard genome sequencing and annotation.</title>
        <authorList>
            <consortium name="The Broad Institute Genomics Platform"/>
            <consortium name="The Broad Institute Genome Sequencing Center for Infectious Disease"/>
            <person name="Wu L."/>
            <person name="Ma J."/>
        </authorList>
    </citation>
    <scope>NUCLEOTIDE SEQUENCE [LARGE SCALE GENOMIC DNA]</scope>
    <source>
        <strain evidence="2">JCM 18285</strain>
    </source>
</reference>
<evidence type="ECO:0000313" key="2">
    <source>
        <dbReference type="Proteomes" id="UP001501302"/>
    </source>
</evidence>
<dbReference type="InterPro" id="IPR025543">
    <property type="entry name" value="Dodecin-like"/>
</dbReference>
<dbReference type="EMBL" id="BAABJJ010000029">
    <property type="protein sequence ID" value="GAA4946263.1"/>
    <property type="molecule type" value="Genomic_DNA"/>
</dbReference>
<dbReference type="Pfam" id="PF07311">
    <property type="entry name" value="Dodecin"/>
    <property type="match status" value="1"/>
</dbReference>
<dbReference type="Proteomes" id="UP001501302">
    <property type="component" value="Unassembled WGS sequence"/>
</dbReference>
<dbReference type="InterPro" id="IPR009923">
    <property type="entry name" value="Dodecin"/>
</dbReference>
<accession>A0ABP9GK53</accession>
<evidence type="ECO:0000313" key="1">
    <source>
        <dbReference type="EMBL" id="GAA4946263.1"/>
    </source>
</evidence>
<keyword evidence="2" id="KW-1185">Reference proteome</keyword>
<dbReference type="PANTHER" id="PTHR39324">
    <property type="entry name" value="CALCIUM DODECIN"/>
    <property type="match status" value="1"/>
</dbReference>